<name>A0A852V953_9BACT</name>
<reference evidence="4 5" key="1">
    <citation type="submission" date="2020-07" db="EMBL/GenBank/DDBJ databases">
        <title>Genomic Encyclopedia of Type Strains, Phase IV (KMG-V): Genome sequencing to study the core and pangenomes of soil and plant-associated prokaryotes.</title>
        <authorList>
            <person name="Whitman W."/>
        </authorList>
    </citation>
    <scope>NUCLEOTIDE SEQUENCE [LARGE SCALE GENOMIC DNA]</scope>
    <source>
        <strain evidence="4 5">M8UP22</strain>
    </source>
</reference>
<dbReference type="SUPFAM" id="SSF54001">
    <property type="entry name" value="Cysteine proteinases"/>
    <property type="match status" value="1"/>
</dbReference>
<dbReference type="InterPro" id="IPR024618">
    <property type="entry name" value="DUF3857"/>
</dbReference>
<dbReference type="Gene3D" id="2.60.120.1130">
    <property type="match status" value="1"/>
</dbReference>
<comment type="caution">
    <text evidence="4">The sequence shown here is derived from an EMBL/GenBank/DDBJ whole genome shotgun (WGS) entry which is preliminary data.</text>
</comment>
<evidence type="ECO:0000313" key="4">
    <source>
        <dbReference type="EMBL" id="NYF89478.1"/>
    </source>
</evidence>
<evidence type="ECO:0008006" key="6">
    <source>
        <dbReference type="Google" id="ProtNLM"/>
    </source>
</evidence>
<evidence type="ECO:0000256" key="1">
    <source>
        <dbReference type="SAM" id="SignalP"/>
    </source>
</evidence>
<proteinExistence type="predicted"/>
<dbReference type="InterPro" id="IPR038765">
    <property type="entry name" value="Papain-like_cys_pep_sf"/>
</dbReference>
<dbReference type="AlphaFoldDB" id="A0A852V953"/>
<dbReference type="EMBL" id="JACCCU010000001">
    <property type="protein sequence ID" value="NYF89478.1"/>
    <property type="molecule type" value="Genomic_DNA"/>
</dbReference>
<dbReference type="Gene3D" id="2.60.40.3140">
    <property type="match status" value="1"/>
</dbReference>
<gene>
    <name evidence="4" type="ORF">HDF08_001545</name>
</gene>
<dbReference type="Pfam" id="PF12969">
    <property type="entry name" value="DUF3857"/>
    <property type="match status" value="1"/>
</dbReference>
<feature type="signal peptide" evidence="1">
    <location>
        <begin position="1"/>
        <end position="27"/>
    </location>
</feature>
<dbReference type="Gene3D" id="3.10.620.30">
    <property type="match status" value="1"/>
</dbReference>
<feature type="domain" description="Transglutaminase-like" evidence="2">
    <location>
        <begin position="300"/>
        <end position="382"/>
    </location>
</feature>
<evidence type="ECO:0000259" key="3">
    <source>
        <dbReference type="Pfam" id="PF12969"/>
    </source>
</evidence>
<protein>
    <recommendedName>
        <fullName evidence="6">DUF3857 domain-containing protein</fullName>
    </recommendedName>
</protein>
<accession>A0A852V953</accession>
<dbReference type="Proteomes" id="UP000564385">
    <property type="component" value="Unassembled WGS sequence"/>
</dbReference>
<feature type="domain" description="DUF3857" evidence="3">
    <location>
        <begin position="68"/>
        <end position="161"/>
    </location>
</feature>
<evidence type="ECO:0000259" key="2">
    <source>
        <dbReference type="Pfam" id="PF01841"/>
    </source>
</evidence>
<feature type="chain" id="PRO_5032525897" description="DUF3857 domain-containing protein" evidence="1">
    <location>
        <begin position="28"/>
        <end position="677"/>
    </location>
</feature>
<keyword evidence="1" id="KW-0732">Signal</keyword>
<dbReference type="InterPro" id="IPR002931">
    <property type="entry name" value="Transglutaminase-like"/>
</dbReference>
<dbReference type="Pfam" id="PF01841">
    <property type="entry name" value="Transglut_core"/>
    <property type="match status" value="1"/>
</dbReference>
<evidence type="ECO:0000313" key="5">
    <source>
        <dbReference type="Proteomes" id="UP000564385"/>
    </source>
</evidence>
<organism evidence="4 5">
    <name type="scientific">Tunturiibacter lichenicola</name>
    <dbReference type="NCBI Taxonomy" id="2051959"/>
    <lineage>
        <taxon>Bacteria</taxon>
        <taxon>Pseudomonadati</taxon>
        <taxon>Acidobacteriota</taxon>
        <taxon>Terriglobia</taxon>
        <taxon>Terriglobales</taxon>
        <taxon>Acidobacteriaceae</taxon>
        <taxon>Tunturiibacter</taxon>
    </lineage>
</organism>
<sequence>MNHTSRRTLCLTLLSALALLAAPFARAQWTVPTAEELSMTSQPEVPGAAAVYLFREETTEDKLHMFSTYVRLKVLTERGKEYANVELGYEHSSENGSTDIDDIQGRTIHPDGTIIPFTGKPYEKLVEKTQGTRFMAKVFTLPDVEVGSIIEYRYKLRLGENWFRAPQWYIQSALYTRKAHYSWRPTDKQLLSSEDGGQLTNTISWTKILPTGADLKQTQLPSSAYAAGQYIFDLNVHDVPPAPEEDYMPPISSFTYRVLFYYSPYRNGDEYWKNEGKHWAKSRDKFIGPGPVVTAAVHDLVLPTDTPDQKLHKIYAAVMKLENASYTREHSSAEEKSQGLKEVHTTDDIWTRKRGNSDQIAALFVAMARAAGMKAYLAVVTSRDRSLFFPAYLSMSQLDDDIAIVNVDGKDQFFDPGSRYCPYQHLAWKHTQVGGLRQMDGGAGAVETPGETYLYSKTTRIADLTMDEHGEVSGIMKLTYTGSPALHWRQRALTGDDESLKRELRTNVERLMPAGADIEVTTIEKLEDYEQPLVVNLSFKGNLGSATGKRLLIPADIFEVNAKPAFPHEKRDIPVYFPYSRTNQDAVRIKFPPSFKVESLPASNKENFQKFALYSLNSESTPNSFTVRRDYFLAEIFFKTEEYADLRSFYSKIENKDQETVVLTTTPAPAKPTPAGN</sequence>